<dbReference type="AlphaFoldDB" id="A0A430BBC5"/>
<evidence type="ECO:0000313" key="2">
    <source>
        <dbReference type="Proteomes" id="UP000287401"/>
    </source>
</evidence>
<sequence length="84" mass="9542">MPIDAPASICLTRLLQRFMISLAKTEAVAQQLWFRALDIDDDPPHANEMSARRMIRSCWLEERCIPTVTTFPSDFAFRDGAIDG</sequence>
<accession>A0A430BBC5</accession>
<dbReference type="Proteomes" id="UP000287401">
    <property type="component" value="Unassembled WGS sequence"/>
</dbReference>
<gene>
    <name evidence="1" type="ORF">DAH51_26865</name>
</gene>
<comment type="caution">
    <text evidence="1">The sequence shown here is derived from an EMBL/GenBank/DDBJ whole genome shotgun (WGS) entry which is preliminary data.</text>
</comment>
<dbReference type="EMBL" id="QRAL01000068">
    <property type="protein sequence ID" value="RSU45851.1"/>
    <property type="molecule type" value="Genomic_DNA"/>
</dbReference>
<reference evidence="1 2" key="1">
    <citation type="submission" date="2018-07" db="EMBL/GenBank/DDBJ databases">
        <title>Genomic and Epidemiologic Investigation of an Indolent Hospital Outbreak.</title>
        <authorList>
            <person name="Johnson R.C."/>
            <person name="Deming C."/>
            <person name="Conlan S."/>
            <person name="Zellmer C.J."/>
            <person name="Michelin A.V."/>
            <person name="Lee-Lin S."/>
            <person name="Thomas P.J."/>
            <person name="Park M."/>
            <person name="Weingarten R.A."/>
            <person name="Less J."/>
            <person name="Dekker J.P."/>
            <person name="Frank K.M."/>
            <person name="Musser K.A."/>
            <person name="Mcquiston J.R."/>
            <person name="Henderson D.K."/>
            <person name="Lau A.F."/>
            <person name="Palmore T.N."/>
            <person name="Segre J.A."/>
        </authorList>
    </citation>
    <scope>NUCLEOTIDE SEQUENCE [LARGE SCALE GENOMIC DNA]</scope>
    <source>
        <strain evidence="1 2">SK-NIH.Env6_1116</strain>
    </source>
</reference>
<proteinExistence type="predicted"/>
<protein>
    <submittedName>
        <fullName evidence="1">Uncharacterized protein</fullName>
    </submittedName>
</protein>
<evidence type="ECO:0000313" key="1">
    <source>
        <dbReference type="EMBL" id="RSU45851.1"/>
    </source>
</evidence>
<organism evidence="1 2">
    <name type="scientific">Sphingobium yanoikuyae</name>
    <name type="common">Sphingomonas yanoikuyae</name>
    <dbReference type="NCBI Taxonomy" id="13690"/>
    <lineage>
        <taxon>Bacteria</taxon>
        <taxon>Pseudomonadati</taxon>
        <taxon>Pseudomonadota</taxon>
        <taxon>Alphaproteobacteria</taxon>
        <taxon>Sphingomonadales</taxon>
        <taxon>Sphingomonadaceae</taxon>
        <taxon>Sphingobium</taxon>
    </lineage>
</organism>
<name>A0A430BBC5_SPHYA</name>